<keyword evidence="1" id="KW-0732">Signal</keyword>
<gene>
    <name evidence="2" type="ORF">CUNI_LOCUS20039</name>
</gene>
<dbReference type="GO" id="GO:0005509">
    <property type="term" value="F:calcium ion binding"/>
    <property type="evidence" value="ECO:0007669"/>
    <property type="project" value="InterPro"/>
</dbReference>
<keyword evidence="3" id="KW-1185">Reference proteome</keyword>
<organism evidence="2 3">
    <name type="scientific">Candidula unifasciata</name>
    <dbReference type="NCBI Taxonomy" id="100452"/>
    <lineage>
        <taxon>Eukaryota</taxon>
        <taxon>Metazoa</taxon>
        <taxon>Spiralia</taxon>
        <taxon>Lophotrochozoa</taxon>
        <taxon>Mollusca</taxon>
        <taxon>Gastropoda</taxon>
        <taxon>Heterobranchia</taxon>
        <taxon>Euthyneura</taxon>
        <taxon>Panpulmonata</taxon>
        <taxon>Eupulmonata</taxon>
        <taxon>Stylommatophora</taxon>
        <taxon>Helicina</taxon>
        <taxon>Helicoidea</taxon>
        <taxon>Geomitridae</taxon>
        <taxon>Candidula</taxon>
    </lineage>
</organism>
<feature type="signal peptide" evidence="1">
    <location>
        <begin position="1"/>
        <end position="16"/>
    </location>
</feature>
<evidence type="ECO:0000313" key="3">
    <source>
        <dbReference type="Proteomes" id="UP000678393"/>
    </source>
</evidence>
<sequence>MYKILAVLTLAAVAYSQIPQPCFSPPLLSFYAVQYNQEFTTFRNFDAAYDNQGERFAFYEREEGGPAPGRQYFHIIVLHRQNVVYEYNRNSNVCRRAQAGPFRPFGVPPNGRFEGEYYIGGPGETVEAVEWSDRSDVRREEWIGVFSRVNCYPIRTWEHSGIFNQTIHTHIYNVVQGITNPSIFEPPQACLNATLNEPTFLGKSLQGMYHSKRNGH</sequence>
<accession>A0A8S4A878</accession>
<dbReference type="Proteomes" id="UP000678393">
    <property type="component" value="Unassembled WGS sequence"/>
</dbReference>
<evidence type="ECO:0000256" key="1">
    <source>
        <dbReference type="SAM" id="SignalP"/>
    </source>
</evidence>
<dbReference type="GO" id="GO:0005764">
    <property type="term" value="C:lysosome"/>
    <property type="evidence" value="ECO:0007669"/>
    <property type="project" value="TreeGrafter"/>
</dbReference>
<reference evidence="2" key="1">
    <citation type="submission" date="2021-04" db="EMBL/GenBank/DDBJ databases">
        <authorList>
            <consortium name="Molecular Ecology Group"/>
        </authorList>
    </citation>
    <scope>NUCLEOTIDE SEQUENCE</scope>
</reference>
<dbReference type="AlphaFoldDB" id="A0A8S4A878"/>
<dbReference type="GO" id="GO:0005576">
    <property type="term" value="C:extracellular region"/>
    <property type="evidence" value="ECO:0007669"/>
    <property type="project" value="InterPro"/>
</dbReference>
<comment type="caution">
    <text evidence="2">The sequence shown here is derived from an EMBL/GenBank/DDBJ whole genome shotgun (WGS) entry which is preliminary data.</text>
</comment>
<dbReference type="PANTHER" id="PTHR10697:SF1">
    <property type="entry name" value="MAMMALIAN EPENDYMIN-RELATED PROTEIN 1"/>
    <property type="match status" value="1"/>
</dbReference>
<feature type="chain" id="PRO_5035864140" evidence="1">
    <location>
        <begin position="17"/>
        <end position="216"/>
    </location>
</feature>
<dbReference type="InterPro" id="IPR001299">
    <property type="entry name" value="Ependymin"/>
</dbReference>
<dbReference type="EMBL" id="CAJHNH020007235">
    <property type="protein sequence ID" value="CAG5134481.1"/>
    <property type="molecule type" value="Genomic_DNA"/>
</dbReference>
<name>A0A8S4A878_9EUPU</name>
<dbReference type="Pfam" id="PF00811">
    <property type="entry name" value="Ependymin"/>
    <property type="match status" value="1"/>
</dbReference>
<dbReference type="OrthoDB" id="6084362at2759"/>
<dbReference type="GO" id="GO:0007160">
    <property type="term" value="P:cell-matrix adhesion"/>
    <property type="evidence" value="ECO:0007669"/>
    <property type="project" value="InterPro"/>
</dbReference>
<proteinExistence type="predicted"/>
<evidence type="ECO:0000313" key="2">
    <source>
        <dbReference type="EMBL" id="CAG5134481.1"/>
    </source>
</evidence>
<protein>
    <submittedName>
        <fullName evidence="2">Uncharacterized protein</fullName>
    </submittedName>
</protein>
<dbReference type="PANTHER" id="PTHR10697">
    <property type="entry name" value="MAMMALIAN EPENDYMIN-RELATED PROTEIN 1"/>
    <property type="match status" value="1"/>
</dbReference>